<dbReference type="Proteomes" id="UP001372338">
    <property type="component" value="Unassembled WGS sequence"/>
</dbReference>
<sequence>MFCGCAVFSTKKGKGKENREVRTGEVEIANPRHCSPLLTAAHLKKKRSTTEEGTLTATHRRCSRRLNPSIQENVRYLVYTCRHVHFKRVMPFYLHMRVSE</sequence>
<gene>
    <name evidence="1" type="ORF">RIF29_03676</name>
</gene>
<evidence type="ECO:0000313" key="1">
    <source>
        <dbReference type="EMBL" id="KAK7289759.1"/>
    </source>
</evidence>
<evidence type="ECO:0000313" key="2">
    <source>
        <dbReference type="Proteomes" id="UP001372338"/>
    </source>
</evidence>
<reference evidence="1 2" key="1">
    <citation type="submission" date="2024-01" db="EMBL/GenBank/DDBJ databases">
        <title>The genomes of 5 underutilized Papilionoideae crops provide insights into root nodulation and disease resistanc.</title>
        <authorList>
            <person name="Yuan L."/>
        </authorList>
    </citation>
    <scope>NUCLEOTIDE SEQUENCE [LARGE SCALE GENOMIC DNA]</scope>
    <source>
        <strain evidence="1">ZHUSHIDOU_FW_LH</strain>
        <tissue evidence="1">Leaf</tissue>
    </source>
</reference>
<comment type="caution">
    <text evidence="1">The sequence shown here is derived from an EMBL/GenBank/DDBJ whole genome shotgun (WGS) entry which is preliminary data.</text>
</comment>
<dbReference type="EMBL" id="JAYWIO010000001">
    <property type="protein sequence ID" value="KAK7289759.1"/>
    <property type="molecule type" value="Genomic_DNA"/>
</dbReference>
<proteinExistence type="predicted"/>
<protein>
    <submittedName>
        <fullName evidence="1">Uncharacterized protein</fullName>
    </submittedName>
</protein>
<keyword evidence="2" id="KW-1185">Reference proteome</keyword>
<dbReference type="AlphaFoldDB" id="A0AAN9P9Y6"/>
<organism evidence="1 2">
    <name type="scientific">Crotalaria pallida</name>
    <name type="common">Smooth rattlebox</name>
    <name type="synonym">Crotalaria striata</name>
    <dbReference type="NCBI Taxonomy" id="3830"/>
    <lineage>
        <taxon>Eukaryota</taxon>
        <taxon>Viridiplantae</taxon>
        <taxon>Streptophyta</taxon>
        <taxon>Embryophyta</taxon>
        <taxon>Tracheophyta</taxon>
        <taxon>Spermatophyta</taxon>
        <taxon>Magnoliopsida</taxon>
        <taxon>eudicotyledons</taxon>
        <taxon>Gunneridae</taxon>
        <taxon>Pentapetalae</taxon>
        <taxon>rosids</taxon>
        <taxon>fabids</taxon>
        <taxon>Fabales</taxon>
        <taxon>Fabaceae</taxon>
        <taxon>Papilionoideae</taxon>
        <taxon>50 kb inversion clade</taxon>
        <taxon>genistoids sensu lato</taxon>
        <taxon>core genistoids</taxon>
        <taxon>Crotalarieae</taxon>
        <taxon>Crotalaria</taxon>
    </lineage>
</organism>
<name>A0AAN9P9Y6_CROPI</name>
<accession>A0AAN9P9Y6</accession>